<evidence type="ECO:0000256" key="2">
    <source>
        <dbReference type="SAM" id="SignalP"/>
    </source>
</evidence>
<dbReference type="Gene3D" id="2.60.40.3620">
    <property type="match status" value="1"/>
</dbReference>
<dbReference type="Proteomes" id="UP000182471">
    <property type="component" value="Unassembled WGS sequence"/>
</dbReference>
<gene>
    <name evidence="3" type="ORF">SAMN02910429_00189</name>
</gene>
<keyword evidence="2" id="KW-0732">Signal</keyword>
<dbReference type="InterPro" id="IPR013378">
    <property type="entry name" value="InlB-like_B-rpt"/>
</dbReference>
<dbReference type="EMBL" id="FOGW01000004">
    <property type="protein sequence ID" value="SER45770.1"/>
    <property type="molecule type" value="Genomic_DNA"/>
</dbReference>
<name>A0A1H9PC74_9FIRM</name>
<sequence length="261" mass="29280">MLRKKMTMFMLVAAMGVGTFALTGCGTDTSNASEVEQKKDEVKVDLYNVDGKTKIETLKVKSGEKITPKEPKKDGYKFVAWYLNPDHTRKADLSRPVNENMKLYAGLAKQQEDTRTFYIVGDGASDVLKESNWGKTTGDAQKLEKTTVNGDNVYTITVDLKAGDKFQFALNGNWEDQRGFGYLETSKKDGKECFKNSGALGAASTKKSNIEVVEDGKYTFTLTTYPGADYYDTKDEHYKEDSKENFNLNPYDKITFERVEG</sequence>
<feature type="signal peptide" evidence="2">
    <location>
        <begin position="1"/>
        <end position="21"/>
    </location>
</feature>
<dbReference type="RefSeq" id="WP_022750292.1">
    <property type="nucleotide sequence ID" value="NZ_FOGW01000004.1"/>
</dbReference>
<dbReference type="OrthoDB" id="1999899at2"/>
<protein>
    <submittedName>
        <fullName evidence="3">Repeat domain (List_Bact_rpt)</fullName>
    </submittedName>
</protein>
<dbReference type="AlphaFoldDB" id="A0A1H9PC74"/>
<accession>A0A1H9PC74</accession>
<reference evidence="4" key="1">
    <citation type="submission" date="2016-10" db="EMBL/GenBank/DDBJ databases">
        <authorList>
            <person name="Varghese N."/>
            <person name="Submissions S."/>
        </authorList>
    </citation>
    <scope>NUCLEOTIDE SEQUENCE [LARGE SCALE GENOMIC DNA]</scope>
    <source>
        <strain evidence="4">S1b</strain>
    </source>
</reference>
<evidence type="ECO:0000313" key="3">
    <source>
        <dbReference type="EMBL" id="SER45770.1"/>
    </source>
</evidence>
<evidence type="ECO:0000313" key="4">
    <source>
        <dbReference type="Proteomes" id="UP000182471"/>
    </source>
</evidence>
<evidence type="ECO:0000256" key="1">
    <source>
        <dbReference type="ARBA" id="ARBA00004196"/>
    </source>
</evidence>
<dbReference type="Pfam" id="PF09479">
    <property type="entry name" value="Flg_new"/>
    <property type="match status" value="1"/>
</dbReference>
<comment type="subcellular location">
    <subcellularLocation>
        <location evidence="1">Cell envelope</location>
    </subcellularLocation>
</comment>
<proteinExistence type="predicted"/>
<dbReference type="InterPro" id="IPR042229">
    <property type="entry name" value="Listeria/Bacterioides_rpt_sf"/>
</dbReference>
<dbReference type="Gene3D" id="2.60.40.4270">
    <property type="entry name" value="Listeria-Bacteroides repeat domain"/>
    <property type="match status" value="1"/>
</dbReference>
<keyword evidence="4" id="KW-1185">Reference proteome</keyword>
<feature type="chain" id="PRO_5039669491" evidence="2">
    <location>
        <begin position="22"/>
        <end position="261"/>
    </location>
</feature>
<dbReference type="GO" id="GO:0030313">
    <property type="term" value="C:cell envelope"/>
    <property type="evidence" value="ECO:0007669"/>
    <property type="project" value="UniProtKB-SubCell"/>
</dbReference>
<organism evidence="3 4">
    <name type="scientific">Lachnobacterium bovis</name>
    <dbReference type="NCBI Taxonomy" id="140626"/>
    <lineage>
        <taxon>Bacteria</taxon>
        <taxon>Bacillati</taxon>
        <taxon>Bacillota</taxon>
        <taxon>Clostridia</taxon>
        <taxon>Lachnospirales</taxon>
        <taxon>Lachnospiraceae</taxon>
        <taxon>Lachnobacterium</taxon>
    </lineage>
</organism>
<dbReference type="PROSITE" id="PS51257">
    <property type="entry name" value="PROKAR_LIPOPROTEIN"/>
    <property type="match status" value="1"/>
</dbReference>